<accession>A0ABY7CX22</accession>
<reference evidence="1" key="1">
    <citation type="submission" date="2022-10" db="EMBL/GenBank/DDBJ databases">
        <title>Puccinia triticina Genome sequencing and assembly.</title>
        <authorList>
            <person name="Li C."/>
        </authorList>
    </citation>
    <scope>NUCLEOTIDE SEQUENCE</scope>
    <source>
        <strain evidence="1">Pt15</strain>
    </source>
</reference>
<protein>
    <submittedName>
        <fullName evidence="1">Uncharacterized protein</fullName>
    </submittedName>
</protein>
<dbReference type="RefSeq" id="XP_053025033.1">
    <property type="nucleotide sequence ID" value="XM_053161047.1"/>
</dbReference>
<dbReference type="GeneID" id="77801942"/>
<proteinExistence type="predicted"/>
<name>A0ABY7CX22_9BASI</name>
<organism evidence="1 2">
    <name type="scientific">Puccinia triticina</name>
    <dbReference type="NCBI Taxonomy" id="208348"/>
    <lineage>
        <taxon>Eukaryota</taxon>
        <taxon>Fungi</taxon>
        <taxon>Dikarya</taxon>
        <taxon>Basidiomycota</taxon>
        <taxon>Pucciniomycotina</taxon>
        <taxon>Pucciniomycetes</taxon>
        <taxon>Pucciniales</taxon>
        <taxon>Pucciniaceae</taxon>
        <taxon>Puccinia</taxon>
    </lineage>
</organism>
<dbReference type="Proteomes" id="UP001164743">
    <property type="component" value="Chromosome 11A"/>
</dbReference>
<evidence type="ECO:0000313" key="1">
    <source>
        <dbReference type="EMBL" id="WAQ89478.1"/>
    </source>
</evidence>
<dbReference type="EMBL" id="CP110431">
    <property type="protein sequence ID" value="WAQ89478.1"/>
    <property type="molecule type" value="Genomic_DNA"/>
</dbReference>
<sequence>MGQKIQDGTNSIPPTITWVAYILRNDEWSKLTPTAIPDESAFCSWMDALFTTRARKGGILMTMENLQKKLDRAHKDDLLSRNILKEKSRQSALSQSHAPDSCLEEENSSCEEYEDLELYVDQIYNKYLINTEFDLLLPSYPNPVDPEKYILLLNANVDIWAKALVHTNSPVHLK</sequence>
<keyword evidence="2" id="KW-1185">Reference proteome</keyword>
<evidence type="ECO:0000313" key="2">
    <source>
        <dbReference type="Proteomes" id="UP001164743"/>
    </source>
</evidence>
<gene>
    <name evidence="1" type="ORF">PtA15_11A167</name>
</gene>